<protein>
    <submittedName>
        <fullName evidence="2">Uncharacterized protein</fullName>
    </submittedName>
</protein>
<evidence type="ECO:0000313" key="2">
    <source>
        <dbReference type="EMBL" id="CAK0873955.1"/>
    </source>
</evidence>
<gene>
    <name evidence="2" type="ORF">PCOR1329_LOCUS59007</name>
</gene>
<keyword evidence="3" id="KW-1185">Reference proteome</keyword>
<dbReference type="Proteomes" id="UP001189429">
    <property type="component" value="Unassembled WGS sequence"/>
</dbReference>
<proteinExistence type="predicted"/>
<evidence type="ECO:0000313" key="3">
    <source>
        <dbReference type="Proteomes" id="UP001189429"/>
    </source>
</evidence>
<feature type="non-terminal residue" evidence="2">
    <location>
        <position position="1"/>
    </location>
</feature>
<comment type="caution">
    <text evidence="2">The sequence shown here is derived from an EMBL/GenBank/DDBJ whole genome shotgun (WGS) entry which is preliminary data.</text>
</comment>
<feature type="region of interest" description="Disordered" evidence="1">
    <location>
        <begin position="1"/>
        <end position="20"/>
    </location>
</feature>
<feature type="non-terminal residue" evidence="2">
    <location>
        <position position="126"/>
    </location>
</feature>
<name>A0ABN9VL22_9DINO</name>
<dbReference type="EMBL" id="CAUYUJ010017341">
    <property type="protein sequence ID" value="CAK0873955.1"/>
    <property type="molecule type" value="Genomic_DNA"/>
</dbReference>
<accession>A0ABN9VL22</accession>
<organism evidence="2 3">
    <name type="scientific">Prorocentrum cordatum</name>
    <dbReference type="NCBI Taxonomy" id="2364126"/>
    <lineage>
        <taxon>Eukaryota</taxon>
        <taxon>Sar</taxon>
        <taxon>Alveolata</taxon>
        <taxon>Dinophyceae</taxon>
        <taxon>Prorocentrales</taxon>
        <taxon>Prorocentraceae</taxon>
        <taxon>Prorocentrum</taxon>
    </lineage>
</organism>
<sequence length="126" mass="13553">EVPLPIGPVGNHGTGASKPKSAVASVDHTLRVLFANVTHFGEKLRHYVQHLSLGVVGIAEHRLLEGAAKNEAMKLQRQGSVSQKSAKDISVMKRRLQGVTVALICVYLDSGKGFENENASKMPQLT</sequence>
<reference evidence="2" key="1">
    <citation type="submission" date="2023-10" db="EMBL/GenBank/DDBJ databases">
        <authorList>
            <person name="Chen Y."/>
            <person name="Shah S."/>
            <person name="Dougan E. K."/>
            <person name="Thang M."/>
            <person name="Chan C."/>
        </authorList>
    </citation>
    <scope>NUCLEOTIDE SEQUENCE [LARGE SCALE GENOMIC DNA]</scope>
</reference>
<evidence type="ECO:0000256" key="1">
    <source>
        <dbReference type="SAM" id="MobiDB-lite"/>
    </source>
</evidence>